<organism evidence="1 2">
    <name type="scientific">Paracoccus onchidii</name>
    <dbReference type="NCBI Taxonomy" id="3017813"/>
    <lineage>
        <taxon>Bacteria</taxon>
        <taxon>Pseudomonadati</taxon>
        <taxon>Pseudomonadota</taxon>
        <taxon>Alphaproteobacteria</taxon>
        <taxon>Rhodobacterales</taxon>
        <taxon>Paracoccaceae</taxon>
        <taxon>Paracoccus</taxon>
    </lineage>
</organism>
<protein>
    <submittedName>
        <fullName evidence="1">Uncharacterized protein</fullName>
    </submittedName>
</protein>
<evidence type="ECO:0000313" key="1">
    <source>
        <dbReference type="EMBL" id="MDB6177459.1"/>
    </source>
</evidence>
<name>A0ABT4ZDM8_9RHOB</name>
<proteinExistence type="predicted"/>
<reference evidence="1" key="1">
    <citation type="submission" date="2022-12" db="EMBL/GenBank/DDBJ databases">
        <title>Paracoccus onchidii sp. nov., isolated from a marine invertebrate from the South China Sea.</title>
        <authorList>
            <person name="Xu S."/>
            <person name="Liu Z."/>
            <person name="Xu Y."/>
        </authorList>
    </citation>
    <scope>NUCLEOTIDE SEQUENCE</scope>
    <source>
        <strain evidence="1">Z330</strain>
    </source>
</reference>
<gene>
    <name evidence="1" type="ORF">PAF17_08025</name>
</gene>
<dbReference type="Proteomes" id="UP001165641">
    <property type="component" value="Unassembled WGS sequence"/>
</dbReference>
<accession>A0ABT4ZDM8</accession>
<dbReference type="EMBL" id="JAQBIE010000009">
    <property type="protein sequence ID" value="MDB6177459.1"/>
    <property type="molecule type" value="Genomic_DNA"/>
</dbReference>
<comment type="caution">
    <text evidence="1">The sequence shown here is derived from an EMBL/GenBank/DDBJ whole genome shotgun (WGS) entry which is preliminary data.</text>
</comment>
<dbReference type="RefSeq" id="WP_271888584.1">
    <property type="nucleotide sequence ID" value="NZ_JAQBIE010000009.1"/>
</dbReference>
<sequence length="128" mass="14085">MIGVVVWSNAEREKAVIWCEDQASLAYLQGRVDFLESKPWTEPGDLVELESEMVGKLRHARKVRVLSEHACPELPEMLKGNSTEPADDLGYSEECHLRVVSRQDDDIAGPANIATPGMPGPGKLCVGR</sequence>
<evidence type="ECO:0000313" key="2">
    <source>
        <dbReference type="Proteomes" id="UP001165641"/>
    </source>
</evidence>
<keyword evidence="2" id="KW-1185">Reference proteome</keyword>